<evidence type="ECO:0000259" key="4">
    <source>
        <dbReference type="Pfam" id="PF00725"/>
    </source>
</evidence>
<proteinExistence type="inferred from homology"/>
<reference evidence="7" key="1">
    <citation type="journal article" date="2019" name="Int. J. Syst. Evol. Microbiol.">
        <title>The Global Catalogue of Microorganisms (GCM) 10K type strain sequencing project: providing services to taxonomists for standard genome sequencing and annotation.</title>
        <authorList>
            <consortium name="The Broad Institute Genomics Platform"/>
            <consortium name="The Broad Institute Genome Sequencing Center for Infectious Disease"/>
            <person name="Wu L."/>
            <person name="Ma J."/>
        </authorList>
    </citation>
    <scope>NUCLEOTIDE SEQUENCE [LARGE SCALE GENOMIC DNA]</scope>
    <source>
        <strain evidence="7">JCM 16227</strain>
    </source>
</reference>
<dbReference type="Pfam" id="PF00725">
    <property type="entry name" value="3HCDH"/>
    <property type="match status" value="1"/>
</dbReference>
<evidence type="ECO:0000313" key="6">
    <source>
        <dbReference type="EMBL" id="GAA2382691.1"/>
    </source>
</evidence>
<dbReference type="Proteomes" id="UP001501170">
    <property type="component" value="Unassembled WGS sequence"/>
</dbReference>
<gene>
    <name evidence="6" type="ORF">GCM10009855_23590</name>
</gene>
<comment type="pathway">
    <text evidence="1">Lipid metabolism; butanoate metabolism.</text>
</comment>
<accession>A0ABP5UK88</accession>
<dbReference type="InterPro" id="IPR022694">
    <property type="entry name" value="3-OHacyl-CoA_DH"/>
</dbReference>
<dbReference type="InterPro" id="IPR006108">
    <property type="entry name" value="3HC_DH_C"/>
</dbReference>
<dbReference type="PANTHER" id="PTHR48075">
    <property type="entry name" value="3-HYDROXYACYL-COA DEHYDROGENASE FAMILY PROTEIN"/>
    <property type="match status" value="1"/>
</dbReference>
<dbReference type="InterPro" id="IPR008927">
    <property type="entry name" value="6-PGluconate_DH-like_C_sf"/>
</dbReference>
<keyword evidence="3" id="KW-0560">Oxidoreductase</keyword>
<comment type="caution">
    <text evidence="6">The sequence shown here is derived from an EMBL/GenBank/DDBJ whole genome shotgun (WGS) entry which is preliminary data.</text>
</comment>
<keyword evidence="7" id="KW-1185">Reference proteome</keyword>
<dbReference type="PANTHER" id="PTHR48075:SF5">
    <property type="entry name" value="3-HYDROXYBUTYRYL-COA DEHYDROGENASE"/>
    <property type="match status" value="1"/>
</dbReference>
<dbReference type="SUPFAM" id="SSF51735">
    <property type="entry name" value="NAD(P)-binding Rossmann-fold domains"/>
    <property type="match status" value="1"/>
</dbReference>
<evidence type="ECO:0000259" key="5">
    <source>
        <dbReference type="Pfam" id="PF02737"/>
    </source>
</evidence>
<dbReference type="InterPro" id="IPR013328">
    <property type="entry name" value="6PGD_dom2"/>
</dbReference>
<dbReference type="PIRSF" id="PIRSF000105">
    <property type="entry name" value="HCDH"/>
    <property type="match status" value="1"/>
</dbReference>
<comment type="similarity">
    <text evidence="2">Belongs to the 3-hydroxyacyl-CoA dehydrogenase family.</text>
</comment>
<feature type="domain" description="3-hydroxyacyl-CoA dehydrogenase C-terminal" evidence="4">
    <location>
        <begin position="212"/>
        <end position="307"/>
    </location>
</feature>
<dbReference type="Gene3D" id="1.10.1040.10">
    <property type="entry name" value="N-(1-d-carboxylethyl)-l-norvaline Dehydrogenase, domain 2"/>
    <property type="match status" value="1"/>
</dbReference>
<evidence type="ECO:0000256" key="3">
    <source>
        <dbReference type="ARBA" id="ARBA00023002"/>
    </source>
</evidence>
<evidence type="ECO:0000256" key="1">
    <source>
        <dbReference type="ARBA" id="ARBA00005086"/>
    </source>
</evidence>
<dbReference type="EMBL" id="BAAARB010000012">
    <property type="protein sequence ID" value="GAA2382691.1"/>
    <property type="molecule type" value="Genomic_DNA"/>
</dbReference>
<evidence type="ECO:0000256" key="2">
    <source>
        <dbReference type="ARBA" id="ARBA00009463"/>
    </source>
</evidence>
<dbReference type="Gene3D" id="3.40.50.720">
    <property type="entry name" value="NAD(P)-binding Rossmann-like Domain"/>
    <property type="match status" value="1"/>
</dbReference>
<dbReference type="SUPFAM" id="SSF48179">
    <property type="entry name" value="6-phosphogluconate dehydrogenase C-terminal domain-like"/>
    <property type="match status" value="1"/>
</dbReference>
<evidence type="ECO:0000313" key="7">
    <source>
        <dbReference type="Proteomes" id="UP001501170"/>
    </source>
</evidence>
<dbReference type="InterPro" id="IPR006176">
    <property type="entry name" value="3-OHacyl-CoA_DH_NAD-bd"/>
</dbReference>
<dbReference type="InterPro" id="IPR036291">
    <property type="entry name" value="NAD(P)-bd_dom_sf"/>
</dbReference>
<feature type="domain" description="3-hydroxyacyl-CoA dehydrogenase NAD binding" evidence="5">
    <location>
        <begin position="34"/>
        <end position="209"/>
    </location>
</feature>
<protein>
    <submittedName>
        <fullName evidence="6">3-hydroxyacyl-CoA dehydrogenase family protein</fullName>
    </submittedName>
</protein>
<organism evidence="6 7">
    <name type="scientific">Gordonia cholesterolivorans</name>
    <dbReference type="NCBI Taxonomy" id="559625"/>
    <lineage>
        <taxon>Bacteria</taxon>
        <taxon>Bacillati</taxon>
        <taxon>Actinomycetota</taxon>
        <taxon>Actinomycetes</taxon>
        <taxon>Mycobacteriales</taxon>
        <taxon>Gordoniaceae</taxon>
        <taxon>Gordonia</taxon>
    </lineage>
</organism>
<name>A0ABP5UK88_9ACTN</name>
<sequence>MSCIDDYIEVLRNSRRPDQTMQETETKMSLPTRVGVYGGGRMGAGIAHAFLCSGTAVTVIEADDSAADRARDRIASSLTKAAERGVLADSVDDVLRRADVTTGAENLAECGLVIEAVPEIVEVKAEVLARIEKTAPLAVVATNTSSLSIDGLADSLTSPEKFIGLHFFNPVPASDLVEIVVGTKTSETLVADAQQWVRDIGKTGITVTDSPGFASSRLGVAIALEAMRMVEEGVASAADIDTAMTLGYKHPTGPLRTTDIVGLDVRLAIAEHLAKEIGPRFEPPAILRDKVAAGHLGRKTGQGFYEW</sequence>
<dbReference type="Pfam" id="PF02737">
    <property type="entry name" value="3HCDH_N"/>
    <property type="match status" value="1"/>
</dbReference>